<dbReference type="InterPro" id="IPR024132">
    <property type="entry name" value="Akirin"/>
</dbReference>
<evidence type="ECO:0000256" key="3">
    <source>
        <dbReference type="ARBA" id="ARBA00023242"/>
    </source>
</evidence>
<keyword evidence="6" id="KW-1185">Reference proteome</keyword>
<dbReference type="PANTHER" id="PTHR13293:SF6">
    <property type="entry name" value="AKIRIN-RELATED"/>
    <property type="match status" value="1"/>
</dbReference>
<dbReference type="CDD" id="cd22240">
    <property type="entry name" value="akirin"/>
    <property type="match status" value="1"/>
</dbReference>
<dbReference type="GO" id="GO:0000785">
    <property type="term" value="C:chromatin"/>
    <property type="evidence" value="ECO:0007669"/>
    <property type="project" value="TreeGrafter"/>
</dbReference>
<organism evidence="5 6">
    <name type="scientific">Holothuria leucospilota</name>
    <name type="common">Black long sea cucumber</name>
    <name type="synonym">Mertensiothuria leucospilota</name>
    <dbReference type="NCBI Taxonomy" id="206669"/>
    <lineage>
        <taxon>Eukaryota</taxon>
        <taxon>Metazoa</taxon>
        <taxon>Echinodermata</taxon>
        <taxon>Eleutherozoa</taxon>
        <taxon>Echinozoa</taxon>
        <taxon>Holothuroidea</taxon>
        <taxon>Aspidochirotacea</taxon>
        <taxon>Aspidochirotida</taxon>
        <taxon>Holothuriidae</taxon>
        <taxon>Holothuria</taxon>
    </lineage>
</organism>
<name>A0A9Q0YTI3_HOLLE</name>
<gene>
    <name evidence="5" type="ORF">HOLleu_31957</name>
</gene>
<evidence type="ECO:0000256" key="2">
    <source>
        <dbReference type="ARBA" id="ARBA00005625"/>
    </source>
</evidence>
<keyword evidence="3" id="KW-0539">Nucleus</keyword>
<dbReference type="EMBL" id="JAIZAY010000016">
    <property type="protein sequence ID" value="KAJ8026969.1"/>
    <property type="molecule type" value="Genomic_DNA"/>
</dbReference>
<feature type="compositionally biased region" description="Low complexity" evidence="4">
    <location>
        <begin position="78"/>
        <end position="89"/>
    </location>
</feature>
<sequence>MACATMKRSLDFDPLHSPGGSPKRRRCLPGVSPSTSPHIGCRQTSPFSSVSPKISPSQLAQNICQEWKRIKRRKRLGDSFPDDQPSQSSLTSHGLYPSYPPDSSTSLAAFTTSSPSFPTSSFSFTPSTSQQSQEVDGDASLSHDPSGNASRGREQPLFTLSQVIMICERMLKEQESRIKEEYDKVLSCKLAEQYDSFVRFNQDQMRRRFGDNAASYVS</sequence>
<proteinExistence type="inferred from homology"/>
<dbReference type="OrthoDB" id="10039914at2759"/>
<accession>A0A9Q0YTI3</accession>
<feature type="region of interest" description="Disordered" evidence="4">
    <location>
        <begin position="1"/>
        <end position="58"/>
    </location>
</feature>
<evidence type="ECO:0000256" key="1">
    <source>
        <dbReference type="ARBA" id="ARBA00004123"/>
    </source>
</evidence>
<feature type="region of interest" description="Disordered" evidence="4">
    <location>
        <begin position="74"/>
        <end position="98"/>
    </location>
</feature>
<dbReference type="SMR" id="A0A9Q0YTI3"/>
<feature type="compositionally biased region" description="Low complexity" evidence="4">
    <location>
        <begin position="119"/>
        <end position="133"/>
    </location>
</feature>
<evidence type="ECO:0000256" key="4">
    <source>
        <dbReference type="SAM" id="MobiDB-lite"/>
    </source>
</evidence>
<reference evidence="5" key="1">
    <citation type="submission" date="2021-10" db="EMBL/GenBank/DDBJ databases">
        <title>Tropical sea cucumber genome reveals ecological adaptation and Cuvierian tubules defense mechanism.</title>
        <authorList>
            <person name="Chen T."/>
        </authorList>
    </citation>
    <scope>NUCLEOTIDE SEQUENCE</scope>
    <source>
        <strain evidence="5">Nanhai2018</strain>
        <tissue evidence="5">Muscle</tissue>
    </source>
</reference>
<dbReference type="AlphaFoldDB" id="A0A9Q0YTI3"/>
<comment type="subcellular location">
    <subcellularLocation>
        <location evidence="1">Nucleus</location>
    </subcellularLocation>
</comment>
<dbReference type="GO" id="GO:0003712">
    <property type="term" value="F:transcription coregulator activity"/>
    <property type="evidence" value="ECO:0007669"/>
    <property type="project" value="TreeGrafter"/>
</dbReference>
<feature type="compositionally biased region" description="Polar residues" evidence="4">
    <location>
        <begin position="32"/>
        <end position="58"/>
    </location>
</feature>
<comment type="similarity">
    <text evidence="2">Belongs to the akirin family.</text>
</comment>
<dbReference type="GO" id="GO:0045089">
    <property type="term" value="P:positive regulation of innate immune response"/>
    <property type="evidence" value="ECO:0007669"/>
    <property type="project" value="TreeGrafter"/>
</dbReference>
<feature type="region of interest" description="Disordered" evidence="4">
    <location>
        <begin position="119"/>
        <end position="154"/>
    </location>
</feature>
<dbReference type="GO" id="GO:0005634">
    <property type="term" value="C:nucleus"/>
    <property type="evidence" value="ECO:0007669"/>
    <property type="project" value="UniProtKB-SubCell"/>
</dbReference>
<protein>
    <submittedName>
        <fullName evidence="5">Akirin-2</fullName>
    </submittedName>
</protein>
<dbReference type="GO" id="GO:0045944">
    <property type="term" value="P:positive regulation of transcription by RNA polymerase II"/>
    <property type="evidence" value="ECO:0007669"/>
    <property type="project" value="TreeGrafter"/>
</dbReference>
<dbReference type="Proteomes" id="UP001152320">
    <property type="component" value="Chromosome 16"/>
</dbReference>
<evidence type="ECO:0000313" key="6">
    <source>
        <dbReference type="Proteomes" id="UP001152320"/>
    </source>
</evidence>
<dbReference type="PANTHER" id="PTHR13293">
    <property type="entry name" value="AKIRIN-RELATED"/>
    <property type="match status" value="1"/>
</dbReference>
<evidence type="ECO:0000313" key="5">
    <source>
        <dbReference type="EMBL" id="KAJ8026969.1"/>
    </source>
</evidence>
<comment type="caution">
    <text evidence="5">The sequence shown here is derived from an EMBL/GenBank/DDBJ whole genome shotgun (WGS) entry which is preliminary data.</text>
</comment>